<keyword evidence="1" id="KW-0521">NADP</keyword>
<dbReference type="Pfam" id="PF08240">
    <property type="entry name" value="ADH_N"/>
    <property type="match status" value="1"/>
</dbReference>
<keyword evidence="5" id="KW-1185">Reference proteome</keyword>
<feature type="domain" description="Enoyl reductase (ER)" evidence="3">
    <location>
        <begin position="10"/>
        <end position="323"/>
    </location>
</feature>
<reference evidence="4 5" key="1">
    <citation type="submission" date="2016-08" db="EMBL/GenBank/DDBJ databases">
        <title>Draft genome sequence of Candidatus Piscirickettsia litoralis, from seawater.</title>
        <authorList>
            <person name="Wan X."/>
            <person name="Lee A.J."/>
            <person name="Hou S."/>
            <person name="Donachie S.P."/>
        </authorList>
    </citation>
    <scope>NUCLEOTIDE SEQUENCE [LARGE SCALE GENOMIC DNA]</scope>
    <source>
        <strain evidence="4 5">Y2</strain>
    </source>
</reference>
<organism evidence="4 5">
    <name type="scientific">Piscirickettsia litoralis</name>
    <dbReference type="NCBI Taxonomy" id="1891921"/>
    <lineage>
        <taxon>Bacteria</taxon>
        <taxon>Pseudomonadati</taxon>
        <taxon>Pseudomonadota</taxon>
        <taxon>Gammaproteobacteria</taxon>
        <taxon>Thiotrichales</taxon>
        <taxon>Piscirickettsiaceae</taxon>
        <taxon>Piscirickettsia</taxon>
    </lineage>
</organism>
<name>A0ABX3A359_9GAMM</name>
<dbReference type="Pfam" id="PF13602">
    <property type="entry name" value="ADH_zinc_N_2"/>
    <property type="match status" value="1"/>
</dbReference>
<evidence type="ECO:0000256" key="2">
    <source>
        <dbReference type="ARBA" id="ARBA00023002"/>
    </source>
</evidence>
<dbReference type="RefSeq" id="WP_069311612.1">
    <property type="nucleotide sequence ID" value="NZ_MDTU01000001.1"/>
</dbReference>
<dbReference type="InterPro" id="IPR013154">
    <property type="entry name" value="ADH-like_N"/>
</dbReference>
<dbReference type="Gene3D" id="3.90.180.10">
    <property type="entry name" value="Medium-chain alcohol dehydrogenases, catalytic domain"/>
    <property type="match status" value="1"/>
</dbReference>
<comment type="caution">
    <text evidence="4">The sequence shown here is derived from an EMBL/GenBank/DDBJ whole genome shotgun (WGS) entry which is preliminary data.</text>
</comment>
<dbReference type="PROSITE" id="PS01162">
    <property type="entry name" value="QOR_ZETA_CRYSTAL"/>
    <property type="match status" value="1"/>
</dbReference>
<dbReference type="CDD" id="cd05276">
    <property type="entry name" value="p53_inducible_oxidoreductase"/>
    <property type="match status" value="1"/>
</dbReference>
<evidence type="ECO:0000313" key="5">
    <source>
        <dbReference type="Proteomes" id="UP000094329"/>
    </source>
</evidence>
<dbReference type="InterPro" id="IPR014189">
    <property type="entry name" value="Quinone_OxRdtase_PIG3"/>
</dbReference>
<keyword evidence="2" id="KW-0560">Oxidoreductase</keyword>
<dbReference type="Gene3D" id="3.40.50.720">
    <property type="entry name" value="NAD(P)-binding Rossmann-like Domain"/>
    <property type="match status" value="1"/>
</dbReference>
<dbReference type="EMBL" id="MDTU01000001">
    <property type="protein sequence ID" value="ODN41810.1"/>
    <property type="molecule type" value="Genomic_DNA"/>
</dbReference>
<dbReference type="InterPro" id="IPR036291">
    <property type="entry name" value="NAD(P)-bd_dom_sf"/>
</dbReference>
<accession>A0ABX3A359</accession>
<dbReference type="PANTHER" id="PTHR48106">
    <property type="entry name" value="QUINONE OXIDOREDUCTASE PIG3-RELATED"/>
    <property type="match status" value="1"/>
</dbReference>
<sequence length="326" mass="34846">MDYIDITQPGGPEVLKLQQGNIPKISVGEVLIKVKATAVNGADLVQRKGHYPLPKDASPILGLEVSGVIEAVGDGVVGWQVGDRVCALTNGGGYAEYVNVPAEQCLPIPTGVSLLEAASLPETYFTVWSNVFDLAQLKKGERFLVHGGSGGIGSTAIQLAKGLGATVFTTAGSDEKCRVCTELGADYAINYREQDFVDVVLKATDNQGVDVILDMMGGEYTNRNLECAAINGRIVMIAFRNGAVAEINCKTLLFKWLTLTGNALRPQPLSIKAGIAKNLIKTVWPLFSENKLKPVIASVFSLEQASLAHELMESSQHIGKIVLEVH</sequence>
<dbReference type="InterPro" id="IPR002364">
    <property type="entry name" value="Quin_OxRdtase/zeta-crystal_CS"/>
</dbReference>
<dbReference type="SUPFAM" id="SSF51735">
    <property type="entry name" value="NAD(P)-binding Rossmann-fold domains"/>
    <property type="match status" value="1"/>
</dbReference>
<protein>
    <submittedName>
        <fullName evidence="4">NAD(P)H-quinone oxidoreductase</fullName>
    </submittedName>
</protein>
<evidence type="ECO:0000259" key="3">
    <source>
        <dbReference type="SMART" id="SM00829"/>
    </source>
</evidence>
<dbReference type="NCBIfam" id="TIGR02824">
    <property type="entry name" value="quinone_pig3"/>
    <property type="match status" value="1"/>
</dbReference>
<dbReference type="InterPro" id="IPR020843">
    <property type="entry name" value="ER"/>
</dbReference>
<dbReference type="SUPFAM" id="SSF50129">
    <property type="entry name" value="GroES-like"/>
    <property type="match status" value="1"/>
</dbReference>
<dbReference type="Proteomes" id="UP000094329">
    <property type="component" value="Unassembled WGS sequence"/>
</dbReference>
<dbReference type="PANTHER" id="PTHR48106:SF8">
    <property type="entry name" value="OS02G0805600 PROTEIN"/>
    <property type="match status" value="1"/>
</dbReference>
<evidence type="ECO:0000313" key="4">
    <source>
        <dbReference type="EMBL" id="ODN41810.1"/>
    </source>
</evidence>
<gene>
    <name evidence="4" type="ORF">BGC07_00965</name>
</gene>
<proteinExistence type="predicted"/>
<dbReference type="InterPro" id="IPR011032">
    <property type="entry name" value="GroES-like_sf"/>
</dbReference>
<evidence type="ECO:0000256" key="1">
    <source>
        <dbReference type="ARBA" id="ARBA00022857"/>
    </source>
</evidence>
<dbReference type="SMART" id="SM00829">
    <property type="entry name" value="PKS_ER"/>
    <property type="match status" value="1"/>
</dbReference>